<proteinExistence type="inferred from homology"/>
<organism evidence="5 6">
    <name type="scientific">Methylocystis borbori</name>
    <dbReference type="NCBI Taxonomy" id="3118750"/>
    <lineage>
        <taxon>Bacteria</taxon>
        <taxon>Pseudomonadati</taxon>
        <taxon>Pseudomonadota</taxon>
        <taxon>Alphaproteobacteria</taxon>
        <taxon>Hyphomicrobiales</taxon>
        <taxon>Methylocystaceae</taxon>
        <taxon>Methylocystis</taxon>
    </lineage>
</organism>
<evidence type="ECO:0000256" key="2">
    <source>
        <dbReference type="SAM" id="MobiDB-lite"/>
    </source>
</evidence>
<evidence type="ECO:0000313" key="6">
    <source>
        <dbReference type="Proteomes" id="UP001350748"/>
    </source>
</evidence>
<evidence type="ECO:0000259" key="4">
    <source>
        <dbReference type="Pfam" id="PF25954"/>
    </source>
</evidence>
<feature type="domain" description="Multidrug resistance protein MdtA-like barrel-sandwich hybrid" evidence="3">
    <location>
        <begin position="75"/>
        <end position="189"/>
    </location>
</feature>
<protein>
    <submittedName>
        <fullName evidence="5">Efflux RND transporter periplasmic adaptor subunit</fullName>
    </submittedName>
</protein>
<dbReference type="Gene3D" id="1.10.287.470">
    <property type="entry name" value="Helix hairpin bin"/>
    <property type="match status" value="1"/>
</dbReference>
<evidence type="ECO:0000256" key="1">
    <source>
        <dbReference type="ARBA" id="ARBA00009477"/>
    </source>
</evidence>
<keyword evidence="6" id="KW-1185">Reference proteome</keyword>
<evidence type="ECO:0000313" key="5">
    <source>
        <dbReference type="EMBL" id="MEF3365240.1"/>
    </source>
</evidence>
<dbReference type="Gene3D" id="2.40.30.170">
    <property type="match status" value="1"/>
</dbReference>
<dbReference type="NCBIfam" id="TIGR01730">
    <property type="entry name" value="RND_mfp"/>
    <property type="match status" value="1"/>
</dbReference>
<gene>
    <name evidence="5" type="ORF">V3H18_01695</name>
</gene>
<dbReference type="SUPFAM" id="SSF111369">
    <property type="entry name" value="HlyD-like secretion proteins"/>
    <property type="match status" value="1"/>
</dbReference>
<dbReference type="InterPro" id="IPR006143">
    <property type="entry name" value="RND_pump_MFP"/>
</dbReference>
<dbReference type="Gene3D" id="2.40.420.20">
    <property type="match status" value="1"/>
</dbReference>
<dbReference type="Gene3D" id="2.40.50.100">
    <property type="match status" value="1"/>
</dbReference>
<dbReference type="EMBL" id="JAZHYN010000003">
    <property type="protein sequence ID" value="MEF3365240.1"/>
    <property type="molecule type" value="Genomic_DNA"/>
</dbReference>
<dbReference type="Pfam" id="PF25954">
    <property type="entry name" value="Beta-barrel_RND_2"/>
    <property type="match status" value="1"/>
</dbReference>
<reference evidence="5 6" key="1">
    <citation type="submission" date="2024-02" db="EMBL/GenBank/DDBJ databases">
        <authorList>
            <person name="Grouzdev D."/>
        </authorList>
    </citation>
    <scope>NUCLEOTIDE SEQUENCE [LARGE SCALE GENOMIC DNA]</scope>
    <source>
        <strain evidence="5 6">9N</strain>
    </source>
</reference>
<accession>A0ABU7XDF1</accession>
<dbReference type="PANTHER" id="PTHR30469:SF11">
    <property type="entry name" value="BLL4320 PROTEIN"/>
    <property type="match status" value="1"/>
</dbReference>
<comment type="caution">
    <text evidence="5">The sequence shown here is derived from an EMBL/GenBank/DDBJ whole genome shotgun (WGS) entry which is preliminary data.</text>
</comment>
<feature type="domain" description="CusB-like beta-barrel" evidence="4">
    <location>
        <begin position="202"/>
        <end position="275"/>
    </location>
</feature>
<evidence type="ECO:0000259" key="3">
    <source>
        <dbReference type="Pfam" id="PF25917"/>
    </source>
</evidence>
<dbReference type="RefSeq" id="WP_332080214.1">
    <property type="nucleotide sequence ID" value="NZ_JAZHYN010000003.1"/>
</dbReference>
<sequence>MFKPMMIMLASVAVVFGGLYGFVSFRSMMIGQFLASMANPPQTVSVTTAVYQEWLPKLSAIGTFRAVNGADLSLETSGIVEKIYFQSGQDVEAGKILLELRKDTDNARLESLKATAELNAINLRRDQAQLKIHAASQASVDTDVANLRSANAQVVQQEAVIAQKTLLAPFAGRLGIRQIDIGQYIGAGTLIVTLQALDPIFLDFVLPQQALNGVTVGQTITAKVDAFPDQSFTGKIDAISSKVDLASRNVQIRASLANADRKLRPGMFASVEIATGKPQRLITLPQTAIVYAPFGNSVFLAQKAEESADKKAPQGSGLVAHQAFVRLGETRGDEVAVLEGVPEGATVVTAGQVKLRNGAPLAISESPQPPVDANPKPVDQ</sequence>
<dbReference type="PANTHER" id="PTHR30469">
    <property type="entry name" value="MULTIDRUG RESISTANCE PROTEIN MDTA"/>
    <property type="match status" value="1"/>
</dbReference>
<feature type="region of interest" description="Disordered" evidence="2">
    <location>
        <begin position="358"/>
        <end position="380"/>
    </location>
</feature>
<dbReference type="Proteomes" id="UP001350748">
    <property type="component" value="Unassembled WGS sequence"/>
</dbReference>
<dbReference type="InterPro" id="IPR058625">
    <property type="entry name" value="MdtA-like_BSH"/>
</dbReference>
<dbReference type="InterPro" id="IPR058792">
    <property type="entry name" value="Beta-barrel_RND_2"/>
</dbReference>
<comment type="similarity">
    <text evidence="1">Belongs to the membrane fusion protein (MFP) (TC 8.A.1) family.</text>
</comment>
<name>A0ABU7XDF1_9HYPH</name>
<dbReference type="Pfam" id="PF25917">
    <property type="entry name" value="BSH_RND"/>
    <property type="match status" value="1"/>
</dbReference>